<dbReference type="EMBL" id="QSRJ01000021">
    <property type="protein sequence ID" value="RGL07014.1"/>
    <property type="molecule type" value="Genomic_DNA"/>
</dbReference>
<dbReference type="GO" id="GO:0003688">
    <property type="term" value="F:DNA replication origin binding"/>
    <property type="evidence" value="ECO:0007669"/>
    <property type="project" value="InterPro"/>
</dbReference>
<evidence type="ECO:0000256" key="8">
    <source>
        <dbReference type="RuleBase" id="RU004227"/>
    </source>
</evidence>
<protein>
    <recommendedName>
        <fullName evidence="7">Chromosomal replication initiator protein DnaA</fullName>
    </recommendedName>
</protein>
<evidence type="ECO:0000256" key="7">
    <source>
        <dbReference type="RuleBase" id="RU000577"/>
    </source>
</evidence>
<evidence type="ECO:0000256" key="3">
    <source>
        <dbReference type="ARBA" id="ARBA00022741"/>
    </source>
</evidence>
<feature type="domain" description="AAA+ ATPase" evidence="9">
    <location>
        <begin position="279"/>
        <end position="407"/>
    </location>
</feature>
<keyword evidence="4 7" id="KW-0067">ATP-binding</keyword>
<dbReference type="PRINTS" id="PR00051">
    <property type="entry name" value="DNAA"/>
</dbReference>
<gene>
    <name evidence="11" type="ORF">DXC81_11085</name>
</gene>
<evidence type="ECO:0000256" key="5">
    <source>
        <dbReference type="ARBA" id="ARBA00023121"/>
    </source>
</evidence>
<proteinExistence type="inferred from homology"/>
<dbReference type="Pfam" id="PF08299">
    <property type="entry name" value="Bac_DnaA_C"/>
    <property type="match status" value="1"/>
</dbReference>
<dbReference type="GO" id="GO:0005886">
    <property type="term" value="C:plasma membrane"/>
    <property type="evidence" value="ECO:0007669"/>
    <property type="project" value="TreeGrafter"/>
</dbReference>
<dbReference type="GO" id="GO:0008289">
    <property type="term" value="F:lipid binding"/>
    <property type="evidence" value="ECO:0007669"/>
    <property type="project" value="UniProtKB-KW"/>
</dbReference>
<evidence type="ECO:0000256" key="2">
    <source>
        <dbReference type="ARBA" id="ARBA00022705"/>
    </source>
</evidence>
<sequence>MESEAQILLDDAIAFCQRDGQSDRLVNMLSQSTPVELDDESLYIEAPSRFAVAFLEKNRSVVEAYLEEIAFMPISLVVQAPAGSHTGAVRPTIPAAPAAAQDTPVMATTEVPRPHQTNAMPEAIAANAAGVDMPQMAAPHMAVEPVEKPIENPFDLEAAFAKPRVTVESDAAGFATAPGPMSFAPAGEHGGVNVTNTMSRDQFNRMFAQMKGVETGQTVQKKSIEPAGSGAPMTDASDQPVANPIGSKFTFDNFVYGDENKLAYHSAMRFAAFADEPGQYNSLFIYGGSGLGKTHLLLAIKNHLAANKPHIKVKYANSQAYIDDFINEIARQKTEGRAILREYHEANVLIIDDIQNIIGKQASIEYFFSLMDEFIRENKKVVIASDRAPKNLGMDERLTSRFNAGMLCLVSEPGFEMKYMILKRYYENTIKGGDDLNGMNVDPSLLGAFQTNDGTLTDEQLRHMAEISGNNIRELESYCERCASLSFEREQQGGELTTEDIEKVANEYFDTARKIIRIDTVQKVVADFYHLQPEDLKGTRRTKEIAFARHVAVYLSNSLCEMTSSAIGAEFGGRDHSTVLNSLKVVESKIKEDRRICDDLQKLKNKIVLQSQS</sequence>
<dbReference type="PANTHER" id="PTHR30050">
    <property type="entry name" value="CHROMOSOMAL REPLICATION INITIATOR PROTEIN DNAA"/>
    <property type="match status" value="1"/>
</dbReference>
<comment type="function">
    <text evidence="7">Plays an essential role in the initiation and regulation of chromosomal replication. ATP-DnaA binds to the origin of replication (oriC) to initiate formation of the DNA replication initiation complex once per cell cycle. Binds the DnaA box (a 9 base pair repeat at the origin) and separates the double-stranded (ds)DNA. Forms a right-handed helical filament on oriC DNA; dsDNA binds to the exterior of the filament while single-stranded (ss)DNA is stabiized in the filament's interior. The ATP-DnaA-oriC complex binds and stabilizes one strand of the AT-rich DNA unwinding element (DUE), permitting loading of DNA polymerase. After initiation quickly degrades to an ADP-DnaA complex that is not apt for DNA replication. Binds acidic phospholipids.</text>
</comment>
<reference evidence="11 12" key="1">
    <citation type="submission" date="2018-08" db="EMBL/GenBank/DDBJ databases">
        <title>A genome reference for cultivated species of the human gut microbiota.</title>
        <authorList>
            <person name="Zou Y."/>
            <person name="Xue W."/>
            <person name="Luo G."/>
        </authorList>
    </citation>
    <scope>NUCLEOTIDE SEQUENCE [LARGE SCALE GENOMIC DNA]</scope>
    <source>
        <strain evidence="11 12">TF08-14</strain>
    </source>
</reference>
<dbReference type="SMART" id="SM00760">
    <property type="entry name" value="Bac_DnaA_C"/>
    <property type="match status" value="1"/>
</dbReference>
<evidence type="ECO:0000259" key="9">
    <source>
        <dbReference type="SMART" id="SM00382"/>
    </source>
</evidence>
<dbReference type="AlphaFoldDB" id="A0A3E4QN38"/>
<evidence type="ECO:0000313" key="12">
    <source>
        <dbReference type="Proteomes" id="UP000260943"/>
    </source>
</evidence>
<comment type="caution">
    <text evidence="11">The sequence shown here is derived from an EMBL/GenBank/DDBJ whole genome shotgun (WGS) entry which is preliminary data.</text>
</comment>
<dbReference type="GO" id="GO:0006270">
    <property type="term" value="P:DNA replication initiation"/>
    <property type="evidence" value="ECO:0007669"/>
    <property type="project" value="InterPro"/>
</dbReference>
<keyword evidence="2 7" id="KW-0235">DNA replication</keyword>
<dbReference type="CDD" id="cd00009">
    <property type="entry name" value="AAA"/>
    <property type="match status" value="1"/>
</dbReference>
<dbReference type="GO" id="GO:0005524">
    <property type="term" value="F:ATP binding"/>
    <property type="evidence" value="ECO:0007669"/>
    <property type="project" value="UniProtKB-KW"/>
</dbReference>
<dbReference type="SUPFAM" id="SSF48295">
    <property type="entry name" value="TrpR-like"/>
    <property type="match status" value="1"/>
</dbReference>
<dbReference type="RefSeq" id="WP_117680443.1">
    <property type="nucleotide sequence ID" value="NZ_CAJJKC010000006.1"/>
</dbReference>
<dbReference type="Pfam" id="PF00308">
    <property type="entry name" value="Bac_DnaA"/>
    <property type="match status" value="1"/>
</dbReference>
<dbReference type="InterPro" id="IPR013159">
    <property type="entry name" value="DnaA_C"/>
</dbReference>
<evidence type="ECO:0000256" key="4">
    <source>
        <dbReference type="ARBA" id="ARBA00022840"/>
    </source>
</evidence>
<dbReference type="GO" id="GO:0006275">
    <property type="term" value="P:regulation of DNA replication"/>
    <property type="evidence" value="ECO:0007669"/>
    <property type="project" value="InterPro"/>
</dbReference>
<dbReference type="InterPro" id="IPR027417">
    <property type="entry name" value="P-loop_NTPase"/>
</dbReference>
<keyword evidence="6 7" id="KW-0238">DNA-binding</keyword>
<dbReference type="Gene3D" id="3.40.50.300">
    <property type="entry name" value="P-loop containing nucleotide triphosphate hydrolases"/>
    <property type="match status" value="1"/>
</dbReference>
<dbReference type="PROSITE" id="PS01008">
    <property type="entry name" value="DNAA"/>
    <property type="match status" value="1"/>
</dbReference>
<dbReference type="InterPro" id="IPR020591">
    <property type="entry name" value="Chromosome_initiator_DnaA-like"/>
</dbReference>
<dbReference type="PANTHER" id="PTHR30050:SF2">
    <property type="entry name" value="CHROMOSOMAL REPLICATION INITIATOR PROTEIN DNAA"/>
    <property type="match status" value="1"/>
</dbReference>
<accession>A0A3E4QN38</accession>
<keyword evidence="3 7" id="KW-0547">Nucleotide-binding</keyword>
<dbReference type="InterPro" id="IPR010921">
    <property type="entry name" value="Trp_repressor/repl_initiator"/>
</dbReference>
<dbReference type="SMART" id="SM00382">
    <property type="entry name" value="AAA"/>
    <property type="match status" value="1"/>
</dbReference>
<keyword evidence="5" id="KW-0446">Lipid-binding</keyword>
<dbReference type="CDD" id="cd06571">
    <property type="entry name" value="Bac_DnaA_C"/>
    <property type="match status" value="1"/>
</dbReference>
<dbReference type="InterPro" id="IPR018312">
    <property type="entry name" value="Chromosome_initiator_DnaA_CS"/>
</dbReference>
<dbReference type="SUPFAM" id="SSF52540">
    <property type="entry name" value="P-loop containing nucleoside triphosphate hydrolases"/>
    <property type="match status" value="1"/>
</dbReference>
<dbReference type="Gene3D" id="1.10.1750.10">
    <property type="match status" value="1"/>
</dbReference>
<comment type="similarity">
    <text evidence="8">Belongs to the DnaA family.</text>
</comment>
<dbReference type="Proteomes" id="UP000260943">
    <property type="component" value="Unassembled WGS sequence"/>
</dbReference>
<evidence type="ECO:0000256" key="1">
    <source>
        <dbReference type="ARBA" id="ARBA00022490"/>
    </source>
</evidence>
<feature type="domain" description="Chromosomal replication initiator DnaA C-terminal" evidence="10">
    <location>
        <begin position="517"/>
        <end position="586"/>
    </location>
</feature>
<evidence type="ECO:0000259" key="10">
    <source>
        <dbReference type="SMART" id="SM00760"/>
    </source>
</evidence>
<dbReference type="InterPro" id="IPR003593">
    <property type="entry name" value="AAA+_ATPase"/>
</dbReference>
<name>A0A3E4QN38_9ACTN</name>
<dbReference type="InterPro" id="IPR013317">
    <property type="entry name" value="DnaA_dom"/>
</dbReference>
<organism evidence="11 12">
    <name type="scientific">Collinsella tanakaei</name>
    <dbReference type="NCBI Taxonomy" id="626935"/>
    <lineage>
        <taxon>Bacteria</taxon>
        <taxon>Bacillati</taxon>
        <taxon>Actinomycetota</taxon>
        <taxon>Coriobacteriia</taxon>
        <taxon>Coriobacteriales</taxon>
        <taxon>Coriobacteriaceae</taxon>
        <taxon>Collinsella</taxon>
    </lineage>
</organism>
<evidence type="ECO:0000256" key="6">
    <source>
        <dbReference type="ARBA" id="ARBA00023125"/>
    </source>
</evidence>
<evidence type="ECO:0000313" key="11">
    <source>
        <dbReference type="EMBL" id="RGL07014.1"/>
    </source>
</evidence>
<keyword evidence="1" id="KW-0963">Cytoplasm</keyword>